<dbReference type="Gene3D" id="3.30.950.30">
    <property type="entry name" value="Schlafen, AAA domain"/>
    <property type="match status" value="1"/>
</dbReference>
<proteinExistence type="predicted"/>
<evidence type="ECO:0000313" key="4">
    <source>
        <dbReference type="Proteomes" id="UP000186309"/>
    </source>
</evidence>
<dbReference type="InterPro" id="IPR004919">
    <property type="entry name" value="GmrSD_N"/>
</dbReference>
<protein>
    <recommendedName>
        <fullName evidence="5">DUF262 domain-containing protein</fullName>
    </recommendedName>
</protein>
<dbReference type="EMBL" id="CP019082">
    <property type="protein sequence ID" value="APW63526.1"/>
    <property type="molecule type" value="Genomic_DNA"/>
</dbReference>
<evidence type="ECO:0000259" key="2">
    <source>
        <dbReference type="Pfam" id="PF04326"/>
    </source>
</evidence>
<accession>A0A1U7CX99</accession>
<dbReference type="KEGG" id="pbor:BSF38_05098"/>
<keyword evidence="4" id="KW-1185">Reference proteome</keyword>
<dbReference type="PANTHER" id="PTHR39639:SF1">
    <property type="entry name" value="DUF262 DOMAIN-CONTAINING PROTEIN"/>
    <property type="match status" value="1"/>
</dbReference>
<reference evidence="4" key="1">
    <citation type="submission" date="2016-12" db="EMBL/GenBank/DDBJ databases">
        <title>Comparative genomics of four Isosphaeraceae planctomycetes: a common pool of plasmids and glycoside hydrolase genes.</title>
        <authorList>
            <person name="Ivanova A."/>
        </authorList>
    </citation>
    <scope>NUCLEOTIDE SEQUENCE [LARGE SCALE GENOMIC DNA]</scope>
    <source>
        <strain evidence="4">PX4</strain>
    </source>
</reference>
<dbReference type="Proteomes" id="UP000186309">
    <property type="component" value="Chromosome"/>
</dbReference>
<feature type="domain" description="Schlafen AlbA-2" evidence="2">
    <location>
        <begin position="425"/>
        <end position="579"/>
    </location>
</feature>
<name>A0A1U7CX99_9BACT</name>
<dbReference type="Pfam" id="PF03235">
    <property type="entry name" value="GmrSD_N"/>
    <property type="match status" value="1"/>
</dbReference>
<organism evidence="3 4">
    <name type="scientific">Paludisphaera borealis</name>
    <dbReference type="NCBI Taxonomy" id="1387353"/>
    <lineage>
        <taxon>Bacteria</taxon>
        <taxon>Pseudomonadati</taxon>
        <taxon>Planctomycetota</taxon>
        <taxon>Planctomycetia</taxon>
        <taxon>Isosphaerales</taxon>
        <taxon>Isosphaeraceae</taxon>
        <taxon>Paludisphaera</taxon>
    </lineage>
</organism>
<dbReference type="AlphaFoldDB" id="A0A1U7CX99"/>
<dbReference type="InterPro" id="IPR038461">
    <property type="entry name" value="Schlafen_AlbA_2_dom_sf"/>
</dbReference>
<sequence>MAVSPRGISIQSLYKNYREGVLLVNRQYQRKLVWTVAEKQHLIDSILKDYPMPLFLLAEKPSGSNLVSLEIIDGMQRLNAIFSFIEHSFTYNGRCFDIREFPRARQAAEAGCFVPCADNIERISALDCANILDYQLAVTVVPSELDSRITDVFGRINSGGRQLSDQERRQAGVLSGFAEVVRHLAAEIRGDVSRDSLLLSQMPEISIETSRNLHGYALKAEDIFWCYQGVLRTSDLRDSEDEQVLADICSSILLGRPAEASGDFLNRVYKEGEKEYVEVNRNLAQYGKERLIEEVKNVFSTIRSTVESHNKGRFAFRDCVYRKPTSNALKAPFFAVFMAFYELIFKEGMTPVAESEDTIMQCLTDLSDKIAVGKKNLKTAARQTNVNITKGLIRDQFVRSDSSVLTHGPAMSFDFENSIRRSRTETGRYEFKQGLLRLDKTKTRDPNILQVIVETICGIANCGPHADGYLYIGIADTQKDAARVQEIYNSNPVEFDRVFLVGVDREATQLGLSLDTYVSQICNHIANSGLSDPLKTQVGTNIDVIKYKEVSIVRVRIPRQSQVSFVDDICHIRNGSSTVVATAPQTSAVTTSFAAGAPR</sequence>
<evidence type="ECO:0008006" key="5">
    <source>
        <dbReference type="Google" id="ProtNLM"/>
    </source>
</evidence>
<evidence type="ECO:0000259" key="1">
    <source>
        <dbReference type="Pfam" id="PF03235"/>
    </source>
</evidence>
<dbReference type="InterPro" id="IPR007421">
    <property type="entry name" value="Schlafen_AlbA_2_dom"/>
</dbReference>
<dbReference type="PANTHER" id="PTHR39639">
    <property type="entry name" value="CHROMOSOME 16, WHOLE GENOME SHOTGUN SEQUENCE"/>
    <property type="match status" value="1"/>
</dbReference>
<feature type="domain" description="GmrSD restriction endonucleases N-terminal" evidence="1">
    <location>
        <begin position="10"/>
        <end position="171"/>
    </location>
</feature>
<gene>
    <name evidence="3" type="ORF">BSF38_05098</name>
</gene>
<evidence type="ECO:0000313" key="3">
    <source>
        <dbReference type="EMBL" id="APW63526.1"/>
    </source>
</evidence>
<dbReference type="Pfam" id="PF04326">
    <property type="entry name" value="SLFN_AlbA_2"/>
    <property type="match status" value="1"/>
</dbReference>